<dbReference type="AlphaFoldDB" id="K2SQX6"/>
<dbReference type="GO" id="GO:0016702">
    <property type="term" value="F:oxidoreductase activity, acting on single donors with incorporation of molecular oxygen, incorporation of two atoms of oxygen"/>
    <property type="evidence" value="ECO:0007669"/>
    <property type="project" value="InterPro"/>
</dbReference>
<reference evidence="1 2" key="1">
    <citation type="journal article" date="2012" name="BMC Genomics">
        <title>Tools to kill: Genome of one of the most destructive plant pathogenic fungi Macrophomina phaseolina.</title>
        <authorList>
            <person name="Islam M.S."/>
            <person name="Haque M.S."/>
            <person name="Islam M.M."/>
            <person name="Emdad E.M."/>
            <person name="Halim A."/>
            <person name="Hossen Q.M.M."/>
            <person name="Hossain M.Z."/>
            <person name="Ahmed B."/>
            <person name="Rahim S."/>
            <person name="Rahman M.S."/>
            <person name="Alam M.M."/>
            <person name="Hou S."/>
            <person name="Wan X."/>
            <person name="Saito J.A."/>
            <person name="Alam M."/>
        </authorList>
    </citation>
    <scope>NUCLEOTIDE SEQUENCE [LARGE SCALE GENOMIC DNA]</scope>
    <source>
        <strain evidence="1 2">MS6</strain>
    </source>
</reference>
<comment type="caution">
    <text evidence="1">The sequence shown here is derived from an EMBL/GenBank/DDBJ whole genome shotgun (WGS) entry which is preliminary data.</text>
</comment>
<dbReference type="OrthoDB" id="121380at2759"/>
<dbReference type="PANTHER" id="PTHR34315:SF9">
    <property type="entry name" value="INTRADIOL RING-CLEAVAGE DIOXYGENASES DOMAIN-CONTAINING PROTEIN-RELATED"/>
    <property type="match status" value="1"/>
</dbReference>
<gene>
    <name evidence="1" type="ORF">MPH_03745</name>
</gene>
<accession>K2SQX6</accession>
<dbReference type="Proteomes" id="UP000007129">
    <property type="component" value="Unassembled WGS sequence"/>
</dbReference>
<dbReference type="SUPFAM" id="SSF49482">
    <property type="entry name" value="Aromatic compound dioxygenase"/>
    <property type="match status" value="1"/>
</dbReference>
<organism evidence="1 2">
    <name type="scientific">Macrophomina phaseolina (strain MS6)</name>
    <name type="common">Charcoal rot fungus</name>
    <dbReference type="NCBI Taxonomy" id="1126212"/>
    <lineage>
        <taxon>Eukaryota</taxon>
        <taxon>Fungi</taxon>
        <taxon>Dikarya</taxon>
        <taxon>Ascomycota</taxon>
        <taxon>Pezizomycotina</taxon>
        <taxon>Dothideomycetes</taxon>
        <taxon>Dothideomycetes incertae sedis</taxon>
        <taxon>Botryosphaeriales</taxon>
        <taxon>Botryosphaeriaceae</taxon>
        <taxon>Macrophomina</taxon>
    </lineage>
</organism>
<keyword evidence="1" id="KW-0560">Oxidoreductase</keyword>
<evidence type="ECO:0000313" key="1">
    <source>
        <dbReference type="EMBL" id="EKG19055.1"/>
    </source>
</evidence>
<evidence type="ECO:0000313" key="2">
    <source>
        <dbReference type="Proteomes" id="UP000007129"/>
    </source>
</evidence>
<dbReference type="eggNOG" id="ENOG502QPRK">
    <property type="taxonomic scope" value="Eukaryota"/>
</dbReference>
<dbReference type="InterPro" id="IPR015889">
    <property type="entry name" value="Intradiol_dOase_core"/>
</dbReference>
<keyword evidence="1" id="KW-0223">Dioxygenase</keyword>
<dbReference type="GO" id="GO:0005506">
    <property type="term" value="F:iron ion binding"/>
    <property type="evidence" value="ECO:0007669"/>
    <property type="project" value="InterPro"/>
</dbReference>
<dbReference type="EMBL" id="AHHD01000167">
    <property type="protein sequence ID" value="EKG19055.1"/>
    <property type="molecule type" value="Genomic_DNA"/>
</dbReference>
<dbReference type="HOGENOM" id="CLU_027719_4_2_1"/>
<protein>
    <submittedName>
        <fullName evidence="1">Intradiol ring-cleavage dioxygenase core</fullName>
    </submittedName>
</protein>
<name>K2SQX6_MACPH</name>
<dbReference type="InParanoid" id="K2SQX6"/>
<sequence length="204" mass="21897">MSSANWCVRISPMASLVSLSPSMASLSMSTLANPSRSYTGTSGNGNGDSTDATNIDKTFLRGIAKTDADGVATFKTVFPGHYDGRATHIHVVTHVGATQLSNGTITGGNVTHIGQLFFDQDLIDEINTSVEPYTENTIEIVDNADDRVFATETENESDPVFNYVKLGEDVEDGIFSWINIGVDLSNDYEATYAAIYSQDGGYEA</sequence>
<dbReference type="STRING" id="1126212.K2SQX6"/>
<proteinExistence type="predicted"/>
<dbReference type="Gene3D" id="2.60.130.10">
    <property type="entry name" value="Aromatic compound dioxygenase"/>
    <property type="match status" value="1"/>
</dbReference>
<dbReference type="PANTHER" id="PTHR34315">
    <property type="match status" value="1"/>
</dbReference>
<dbReference type="VEuPathDB" id="FungiDB:MPH_03745"/>